<keyword evidence="2" id="KW-1185">Reference proteome</keyword>
<sequence>MLKIGDGKSPKERLGRVSTWEVACGCVCACVCVSGAEVCEAGGDADYLHCLTHDHTTCPSPPTTTLGFTYYYHHLTPPPSLPFPILDTTKPPPSSSFLLDLPPLHTHQQNHNLYYHYNQAADTYLPTYPTKPKPTTPITNNHNHQHPTITNIRLF</sequence>
<protein>
    <submittedName>
        <fullName evidence="1">Uncharacterized protein</fullName>
    </submittedName>
</protein>
<dbReference type="EMBL" id="JAWQEG010003968">
    <property type="protein sequence ID" value="KAK3863679.1"/>
    <property type="molecule type" value="Genomic_DNA"/>
</dbReference>
<organism evidence="1 2">
    <name type="scientific">Petrolisthes cinctipes</name>
    <name type="common">Flat porcelain crab</name>
    <dbReference type="NCBI Taxonomy" id="88211"/>
    <lineage>
        <taxon>Eukaryota</taxon>
        <taxon>Metazoa</taxon>
        <taxon>Ecdysozoa</taxon>
        <taxon>Arthropoda</taxon>
        <taxon>Crustacea</taxon>
        <taxon>Multicrustacea</taxon>
        <taxon>Malacostraca</taxon>
        <taxon>Eumalacostraca</taxon>
        <taxon>Eucarida</taxon>
        <taxon>Decapoda</taxon>
        <taxon>Pleocyemata</taxon>
        <taxon>Anomura</taxon>
        <taxon>Galatheoidea</taxon>
        <taxon>Porcellanidae</taxon>
        <taxon>Petrolisthes</taxon>
    </lineage>
</organism>
<gene>
    <name evidence="1" type="ORF">Pcinc_030576</name>
</gene>
<dbReference type="Proteomes" id="UP001286313">
    <property type="component" value="Unassembled WGS sequence"/>
</dbReference>
<dbReference type="AlphaFoldDB" id="A0AAE1K490"/>
<evidence type="ECO:0000313" key="2">
    <source>
        <dbReference type="Proteomes" id="UP001286313"/>
    </source>
</evidence>
<proteinExistence type="predicted"/>
<evidence type="ECO:0000313" key="1">
    <source>
        <dbReference type="EMBL" id="KAK3863679.1"/>
    </source>
</evidence>
<accession>A0AAE1K490</accession>
<reference evidence="1" key="1">
    <citation type="submission" date="2023-10" db="EMBL/GenBank/DDBJ databases">
        <title>Genome assemblies of two species of porcelain crab, Petrolisthes cinctipes and Petrolisthes manimaculis (Anomura: Porcellanidae).</title>
        <authorList>
            <person name="Angst P."/>
        </authorList>
    </citation>
    <scope>NUCLEOTIDE SEQUENCE</scope>
    <source>
        <strain evidence="1">PB745_01</strain>
        <tissue evidence="1">Gill</tissue>
    </source>
</reference>
<comment type="caution">
    <text evidence="1">The sequence shown here is derived from an EMBL/GenBank/DDBJ whole genome shotgun (WGS) entry which is preliminary data.</text>
</comment>
<name>A0AAE1K490_PETCI</name>